<evidence type="ECO:0000313" key="8">
    <source>
        <dbReference type="Proteomes" id="UP000468766"/>
    </source>
</evidence>
<evidence type="ECO:0000259" key="6">
    <source>
        <dbReference type="Pfam" id="PF01555"/>
    </source>
</evidence>
<dbReference type="InterPro" id="IPR002052">
    <property type="entry name" value="DNA_methylase_N6_adenine_CS"/>
</dbReference>
<dbReference type="OrthoDB" id="9800801at2"/>
<dbReference type="RefSeq" id="WP_151620527.1">
    <property type="nucleotide sequence ID" value="NZ_WBXO01000007.1"/>
</dbReference>
<dbReference type="Gene3D" id="3.40.50.150">
    <property type="entry name" value="Vaccinia Virus protein VP39"/>
    <property type="match status" value="1"/>
</dbReference>
<feature type="domain" description="DNA methylase N-4/N-6" evidence="6">
    <location>
        <begin position="62"/>
        <end position="400"/>
    </location>
</feature>
<accession>A0A6I0F1W6</accession>
<keyword evidence="3 7" id="KW-0808">Transferase</keyword>
<evidence type="ECO:0000256" key="2">
    <source>
        <dbReference type="ARBA" id="ARBA00022603"/>
    </source>
</evidence>
<dbReference type="Proteomes" id="UP000468766">
    <property type="component" value="Unassembled WGS sequence"/>
</dbReference>
<dbReference type="GO" id="GO:0003677">
    <property type="term" value="F:DNA binding"/>
    <property type="evidence" value="ECO:0007669"/>
    <property type="project" value="InterPro"/>
</dbReference>
<evidence type="ECO:0000256" key="1">
    <source>
        <dbReference type="ARBA" id="ARBA00006594"/>
    </source>
</evidence>
<dbReference type="InterPro" id="IPR002295">
    <property type="entry name" value="N4/N6-MTase_EcoPI_Mod-like"/>
</dbReference>
<gene>
    <name evidence="7" type="ORF">F9B85_10120</name>
</gene>
<dbReference type="PRINTS" id="PR00508">
    <property type="entry name" value="S21N4MTFRASE"/>
</dbReference>
<dbReference type="InterPro" id="IPR001091">
    <property type="entry name" value="RM_Methyltransferase"/>
</dbReference>
<evidence type="ECO:0000256" key="5">
    <source>
        <dbReference type="ARBA" id="ARBA00022747"/>
    </source>
</evidence>
<keyword evidence="5" id="KW-0680">Restriction system</keyword>
<dbReference type="PROSITE" id="PS00092">
    <property type="entry name" value="N6_MTASE"/>
    <property type="match status" value="1"/>
</dbReference>
<dbReference type="EMBL" id="WBXO01000007">
    <property type="protein sequence ID" value="KAB2952159.1"/>
    <property type="molecule type" value="Genomic_DNA"/>
</dbReference>
<sequence length="570" mass="65741">MPEKQKLELTWIGKYDEIKLEPRILIEDPEKSYGDTNSENMLIHGDNLLALKALEQDFAGKIKCIYIDPPYNTGSAFEYYDDNLEHSTWLNLMYPRLRILNNLLADDGIMWISIDDNEVHYLKVMLDEIFGRNNFLANIAYERSGTAGIGQGGTFLVNTHEFILVYAKNKSMLDKLEAKTYKPLDKEIMKRYSKILKKTGTKIKIDEFYSAANNEKVEIYQHKDFEIETISLRNFNSREAEIRKLYYENFNLIFRTTNPQKENSFQQKILEKIDKDLYSVEYVPSRGKYKGVPTTLYYYNNELFAWLKDSAEISNKQVVKTNKMSGFWRNEEIPKANLANEGGVDFKRGKKPEALLKTIIDISTNEEDWVLDSFLGSGTTAAVAQKMNRKWVGIELGDHAYSHCLPRLKEIINGTDVVGVSKAVNWKGGGGFRFYELAPSLLKKDKYGNWIIDDHYNSIMLAAAMCKQEGFTYSPDKEVFWKQGKSTEKDYIFTTTTFLSREYIEKIHDEMQPDESLLICCKAYQQGCESLYSNITIKKIPQAILGNCEFGKEDYKLNIPVADLDGEDID</sequence>
<reference evidence="7 8" key="1">
    <citation type="submission" date="2019-10" db="EMBL/GenBank/DDBJ databases">
        <title>Whole-genome sequence of the extremophile Heliorestis acidaminivorans DSM 24790.</title>
        <authorList>
            <person name="Kyndt J.A."/>
            <person name="Meyer T.E."/>
        </authorList>
    </citation>
    <scope>NUCLEOTIDE SEQUENCE [LARGE SCALE GENOMIC DNA]</scope>
    <source>
        <strain evidence="7 8">DSM 24790</strain>
    </source>
</reference>
<comment type="similarity">
    <text evidence="1">Belongs to the N(4)/N(6)-methyltransferase family.</text>
</comment>
<dbReference type="AlphaFoldDB" id="A0A6I0F1W6"/>
<evidence type="ECO:0000256" key="4">
    <source>
        <dbReference type="ARBA" id="ARBA00022691"/>
    </source>
</evidence>
<keyword evidence="4" id="KW-0949">S-adenosyl-L-methionine</keyword>
<dbReference type="GO" id="GO:0008170">
    <property type="term" value="F:N-methyltransferase activity"/>
    <property type="evidence" value="ECO:0007669"/>
    <property type="project" value="InterPro"/>
</dbReference>
<organism evidence="7 8">
    <name type="scientific">Heliorestis acidaminivorans</name>
    <dbReference type="NCBI Taxonomy" id="553427"/>
    <lineage>
        <taxon>Bacteria</taxon>
        <taxon>Bacillati</taxon>
        <taxon>Bacillota</taxon>
        <taxon>Clostridia</taxon>
        <taxon>Eubacteriales</taxon>
        <taxon>Heliobacteriaceae</taxon>
        <taxon>Heliorestis</taxon>
    </lineage>
</organism>
<protein>
    <submittedName>
        <fullName evidence="7">Site-specific DNA-methyltransferase</fullName>
    </submittedName>
</protein>
<evidence type="ECO:0000313" key="7">
    <source>
        <dbReference type="EMBL" id="KAB2952159.1"/>
    </source>
</evidence>
<dbReference type="PIRSF" id="PIRSF015855">
    <property type="entry name" value="TypeIII_Mtase_mKpnI"/>
    <property type="match status" value="1"/>
</dbReference>
<dbReference type="GO" id="GO:0009307">
    <property type="term" value="P:DNA restriction-modification system"/>
    <property type="evidence" value="ECO:0007669"/>
    <property type="project" value="UniProtKB-KW"/>
</dbReference>
<dbReference type="InterPro" id="IPR029063">
    <property type="entry name" value="SAM-dependent_MTases_sf"/>
</dbReference>
<dbReference type="InterPro" id="IPR002941">
    <property type="entry name" value="DNA_methylase_N4/N6"/>
</dbReference>
<keyword evidence="8" id="KW-1185">Reference proteome</keyword>
<comment type="caution">
    <text evidence="7">The sequence shown here is derived from an EMBL/GenBank/DDBJ whole genome shotgun (WGS) entry which is preliminary data.</text>
</comment>
<evidence type="ECO:0000256" key="3">
    <source>
        <dbReference type="ARBA" id="ARBA00022679"/>
    </source>
</evidence>
<keyword evidence="2 7" id="KW-0489">Methyltransferase</keyword>
<dbReference type="Pfam" id="PF01555">
    <property type="entry name" value="N6_N4_Mtase"/>
    <property type="match status" value="1"/>
</dbReference>
<dbReference type="GO" id="GO:0032259">
    <property type="term" value="P:methylation"/>
    <property type="evidence" value="ECO:0007669"/>
    <property type="project" value="UniProtKB-KW"/>
</dbReference>
<dbReference type="SUPFAM" id="SSF53335">
    <property type="entry name" value="S-adenosyl-L-methionine-dependent methyltransferases"/>
    <property type="match status" value="1"/>
</dbReference>
<proteinExistence type="inferred from homology"/>
<name>A0A6I0F1W6_9FIRM</name>